<name>A0A914VN29_9BILA</name>
<evidence type="ECO:0000256" key="1">
    <source>
        <dbReference type="SAM" id="Phobius"/>
    </source>
</evidence>
<evidence type="ECO:0000313" key="3">
    <source>
        <dbReference type="WBParaSite" id="PSAMB.scaffold2180size24800.g16709.t1"/>
    </source>
</evidence>
<dbReference type="Proteomes" id="UP000887566">
    <property type="component" value="Unplaced"/>
</dbReference>
<keyword evidence="1" id="KW-1133">Transmembrane helix</keyword>
<keyword evidence="1" id="KW-0472">Membrane</keyword>
<sequence>MMQPERVRKQPPNIRAMVERGHRQQRPMAAGSDCMALHSMAYCAAVFLSVNNEDRYLWSGRAPGDNNEGARVEKRPVFRLSCLLMSYFAAAPLAGCLFQLADRAFFYAPPSSLSSAVNDLQLPLLINRFWLLEPPVDAQVLRMDRCSN</sequence>
<organism evidence="2 3">
    <name type="scientific">Plectus sambesii</name>
    <dbReference type="NCBI Taxonomy" id="2011161"/>
    <lineage>
        <taxon>Eukaryota</taxon>
        <taxon>Metazoa</taxon>
        <taxon>Ecdysozoa</taxon>
        <taxon>Nematoda</taxon>
        <taxon>Chromadorea</taxon>
        <taxon>Plectida</taxon>
        <taxon>Plectina</taxon>
        <taxon>Plectoidea</taxon>
        <taxon>Plectidae</taxon>
        <taxon>Plectus</taxon>
    </lineage>
</organism>
<protein>
    <submittedName>
        <fullName evidence="3">Uncharacterized protein</fullName>
    </submittedName>
</protein>
<keyword evidence="1" id="KW-0812">Transmembrane</keyword>
<accession>A0A914VN29</accession>
<proteinExistence type="predicted"/>
<dbReference type="AlphaFoldDB" id="A0A914VN29"/>
<dbReference type="WBParaSite" id="PSAMB.scaffold2180size24800.g16709.t1">
    <property type="protein sequence ID" value="PSAMB.scaffold2180size24800.g16709.t1"/>
    <property type="gene ID" value="PSAMB.scaffold2180size24800.g16709"/>
</dbReference>
<reference evidence="3" key="1">
    <citation type="submission" date="2022-11" db="UniProtKB">
        <authorList>
            <consortium name="WormBaseParasite"/>
        </authorList>
    </citation>
    <scope>IDENTIFICATION</scope>
</reference>
<feature type="transmembrane region" description="Helical" evidence="1">
    <location>
        <begin position="80"/>
        <end position="101"/>
    </location>
</feature>
<evidence type="ECO:0000313" key="2">
    <source>
        <dbReference type="Proteomes" id="UP000887566"/>
    </source>
</evidence>
<keyword evidence="2" id="KW-1185">Reference proteome</keyword>